<keyword evidence="1 2" id="KW-0378">Hydrolase</keyword>
<gene>
    <name evidence="3" type="primary">thpR</name>
    <name evidence="3" type="ORF">ACFO3E_20045</name>
</gene>
<dbReference type="PANTHER" id="PTHR35561:SF1">
    <property type="entry name" value="RNA 2',3'-CYCLIC PHOSPHODIESTERASE"/>
    <property type="match status" value="1"/>
</dbReference>
<feature type="short sequence motif" description="HXTX 2" evidence="2">
    <location>
        <begin position="121"/>
        <end position="124"/>
    </location>
</feature>
<feature type="active site" description="Proton donor" evidence="2">
    <location>
        <position position="37"/>
    </location>
</feature>
<dbReference type="Proteomes" id="UP001595957">
    <property type="component" value="Unassembled WGS sequence"/>
</dbReference>
<dbReference type="SUPFAM" id="SSF55144">
    <property type="entry name" value="LigT-like"/>
    <property type="match status" value="1"/>
</dbReference>
<dbReference type="NCBIfam" id="TIGR02258">
    <property type="entry name" value="2_5_ligase"/>
    <property type="match status" value="1"/>
</dbReference>
<dbReference type="EMBL" id="JBHSFZ010000064">
    <property type="protein sequence ID" value="MFC4596445.1"/>
    <property type="molecule type" value="Genomic_DNA"/>
</dbReference>
<dbReference type="RefSeq" id="WP_066529289.1">
    <property type="nucleotide sequence ID" value="NZ_JBHSFZ010000064.1"/>
</dbReference>
<feature type="short sequence motif" description="HXTX 1" evidence="2">
    <location>
        <begin position="37"/>
        <end position="40"/>
    </location>
</feature>
<evidence type="ECO:0000313" key="3">
    <source>
        <dbReference type="EMBL" id="MFC4596445.1"/>
    </source>
</evidence>
<organism evidence="3 4">
    <name type="scientific">Sphingobium tyrosinilyticum</name>
    <dbReference type="NCBI Taxonomy" id="2715436"/>
    <lineage>
        <taxon>Bacteria</taxon>
        <taxon>Pseudomonadati</taxon>
        <taxon>Pseudomonadota</taxon>
        <taxon>Alphaproteobacteria</taxon>
        <taxon>Sphingomonadales</taxon>
        <taxon>Sphingomonadaceae</taxon>
        <taxon>Sphingobium</taxon>
    </lineage>
</organism>
<evidence type="ECO:0000256" key="1">
    <source>
        <dbReference type="ARBA" id="ARBA00022801"/>
    </source>
</evidence>
<dbReference type="EC" id="3.1.4.58" evidence="2"/>
<dbReference type="Gene3D" id="3.90.1140.10">
    <property type="entry name" value="Cyclic phosphodiesterase"/>
    <property type="match status" value="1"/>
</dbReference>
<comment type="catalytic activity">
    <reaction evidence="2">
        <text>a 3'-end 2',3'-cyclophospho-ribonucleotide-RNA + H2O = a 3'-end 2'-phospho-ribonucleotide-RNA + H(+)</text>
        <dbReference type="Rhea" id="RHEA:11828"/>
        <dbReference type="Rhea" id="RHEA-COMP:10464"/>
        <dbReference type="Rhea" id="RHEA-COMP:17353"/>
        <dbReference type="ChEBI" id="CHEBI:15377"/>
        <dbReference type="ChEBI" id="CHEBI:15378"/>
        <dbReference type="ChEBI" id="CHEBI:83064"/>
        <dbReference type="ChEBI" id="CHEBI:173113"/>
        <dbReference type="EC" id="3.1.4.58"/>
    </reaction>
</comment>
<dbReference type="PANTHER" id="PTHR35561">
    <property type="entry name" value="RNA 2',3'-CYCLIC PHOSPHODIESTERASE"/>
    <property type="match status" value="1"/>
</dbReference>
<dbReference type="InterPro" id="IPR009097">
    <property type="entry name" value="Cyclic_Pdiesterase"/>
</dbReference>
<dbReference type="HAMAP" id="MF_01940">
    <property type="entry name" value="RNA_CPDase"/>
    <property type="match status" value="1"/>
</dbReference>
<protein>
    <recommendedName>
        <fullName evidence="2">RNA 2',3'-cyclic phosphodiesterase</fullName>
        <shortName evidence="2">RNA 2',3'-CPDase</shortName>
        <ecNumber evidence="2">3.1.4.58</ecNumber>
    </recommendedName>
</protein>
<proteinExistence type="inferred from homology"/>
<reference evidence="4" key="1">
    <citation type="journal article" date="2019" name="Int. J. Syst. Evol. Microbiol.">
        <title>The Global Catalogue of Microorganisms (GCM) 10K type strain sequencing project: providing services to taxonomists for standard genome sequencing and annotation.</title>
        <authorList>
            <consortium name="The Broad Institute Genomics Platform"/>
            <consortium name="The Broad Institute Genome Sequencing Center for Infectious Disease"/>
            <person name="Wu L."/>
            <person name="Ma J."/>
        </authorList>
    </citation>
    <scope>NUCLEOTIDE SEQUENCE [LARGE SCALE GENOMIC DNA]</scope>
    <source>
        <strain evidence="4">NBRC 103632</strain>
    </source>
</reference>
<sequence>MHRLFVAIRPPADIRARLLSLMGGVAGARWQDDDQLHITLRFVGGADTHQADDLAAALGTVRFAPFALSLSGLGQFERKGRVDTLWAGVEPRDILTQLHRKIDRACGRAGFAADDRAYLPHITLARFSRTGGGPTDTFLASHAGLSTPPFLIDKFILFESRLTQSGARYDIAVVYPADLPAI</sequence>
<accession>A0ABV9F3F6</accession>
<dbReference type="Pfam" id="PF13563">
    <property type="entry name" value="2_5_RNA_ligase2"/>
    <property type="match status" value="1"/>
</dbReference>
<comment type="similarity">
    <text evidence="2">Belongs to the 2H phosphoesterase superfamily. ThpR family.</text>
</comment>
<comment type="caution">
    <text evidence="3">The sequence shown here is derived from an EMBL/GenBank/DDBJ whole genome shotgun (WGS) entry which is preliminary data.</text>
</comment>
<feature type="active site" description="Proton acceptor" evidence="2">
    <location>
        <position position="121"/>
    </location>
</feature>
<comment type="function">
    <text evidence="2">Hydrolyzes RNA 2',3'-cyclic phosphodiester to an RNA 2'-phosphomonoester.</text>
</comment>
<evidence type="ECO:0000313" key="4">
    <source>
        <dbReference type="Proteomes" id="UP001595957"/>
    </source>
</evidence>
<name>A0ABV9F3F6_9SPHN</name>
<keyword evidence="4" id="KW-1185">Reference proteome</keyword>
<dbReference type="InterPro" id="IPR004175">
    <property type="entry name" value="RNA_CPDase"/>
</dbReference>
<evidence type="ECO:0000256" key="2">
    <source>
        <dbReference type="HAMAP-Rule" id="MF_01940"/>
    </source>
</evidence>